<dbReference type="Proteomes" id="UP000265618">
    <property type="component" value="Unassembled WGS sequence"/>
</dbReference>
<proteinExistence type="predicted"/>
<accession>A0A9K3D1D2</accession>
<name>A0A9K3D1D2_9EUKA</name>
<evidence type="ECO:0000256" key="1">
    <source>
        <dbReference type="SAM" id="MobiDB-lite"/>
    </source>
</evidence>
<feature type="compositionally biased region" description="Polar residues" evidence="1">
    <location>
        <begin position="62"/>
        <end position="74"/>
    </location>
</feature>
<feature type="region of interest" description="Disordered" evidence="1">
    <location>
        <begin position="57"/>
        <end position="76"/>
    </location>
</feature>
<feature type="non-terminal residue" evidence="2">
    <location>
        <position position="211"/>
    </location>
</feature>
<reference evidence="2 3" key="1">
    <citation type="journal article" date="2018" name="PLoS ONE">
        <title>The draft genome of Kipferlia bialata reveals reductive genome evolution in fornicate parasites.</title>
        <authorList>
            <person name="Tanifuji G."/>
            <person name="Takabayashi S."/>
            <person name="Kume K."/>
            <person name="Takagi M."/>
            <person name="Nakayama T."/>
            <person name="Kamikawa R."/>
            <person name="Inagaki Y."/>
            <person name="Hashimoto T."/>
        </authorList>
    </citation>
    <scope>NUCLEOTIDE SEQUENCE [LARGE SCALE GENOMIC DNA]</scope>
    <source>
        <strain evidence="2">NY0173</strain>
    </source>
</reference>
<protein>
    <submittedName>
        <fullName evidence="2">Uncharacterized protein</fullName>
    </submittedName>
</protein>
<evidence type="ECO:0000313" key="2">
    <source>
        <dbReference type="EMBL" id="GIQ86480.1"/>
    </source>
</evidence>
<gene>
    <name evidence="2" type="ORF">KIPB_008344</name>
</gene>
<sequence>MSDLFQYAQTRVEEILSDQACPSIVFCGSCNATKEGLHHALTGESLSTSGSSVYYSRRSVTHPETGQTPKTGDTPTGRVYKAFGEASKGGQQVDVDLHALGSSQDMISCLPSVCAVGQTSVVVLCIDCTDAAESHHLVSLYVKAEQDRRMAQHRSNEATDAPDRHYVLVASGLNTLNPQPLSLCIGSLRVAAGVLGAPLYSMETEDGVADE</sequence>
<comment type="caution">
    <text evidence="2">The sequence shown here is derived from an EMBL/GenBank/DDBJ whole genome shotgun (WGS) entry which is preliminary data.</text>
</comment>
<dbReference type="AlphaFoldDB" id="A0A9K3D1D2"/>
<keyword evidence="3" id="KW-1185">Reference proteome</keyword>
<dbReference type="EMBL" id="BDIP01002558">
    <property type="protein sequence ID" value="GIQ86480.1"/>
    <property type="molecule type" value="Genomic_DNA"/>
</dbReference>
<organism evidence="2 3">
    <name type="scientific">Kipferlia bialata</name>
    <dbReference type="NCBI Taxonomy" id="797122"/>
    <lineage>
        <taxon>Eukaryota</taxon>
        <taxon>Metamonada</taxon>
        <taxon>Carpediemonas-like organisms</taxon>
        <taxon>Kipferlia</taxon>
    </lineage>
</organism>
<evidence type="ECO:0000313" key="3">
    <source>
        <dbReference type="Proteomes" id="UP000265618"/>
    </source>
</evidence>